<evidence type="ECO:0000313" key="2">
    <source>
        <dbReference type="EMBL" id="KAF0726092.1"/>
    </source>
</evidence>
<dbReference type="Proteomes" id="UP000481153">
    <property type="component" value="Unassembled WGS sequence"/>
</dbReference>
<protein>
    <recommendedName>
        <fullName evidence="1">Tc1-like transposase DDE domain-containing protein</fullName>
    </recommendedName>
</protein>
<dbReference type="VEuPathDB" id="FungiDB:AeMF1_001760"/>
<dbReference type="InterPro" id="IPR036397">
    <property type="entry name" value="RNaseH_sf"/>
</dbReference>
<dbReference type="InterPro" id="IPR038717">
    <property type="entry name" value="Tc1-like_DDE_dom"/>
</dbReference>
<gene>
    <name evidence="2" type="ORF">Ae201684_015605</name>
</gene>
<reference evidence="2 3" key="1">
    <citation type="submission" date="2019-07" db="EMBL/GenBank/DDBJ databases">
        <title>Genomics analysis of Aphanomyces spp. identifies a new class of oomycete effector associated with host adaptation.</title>
        <authorList>
            <person name="Gaulin E."/>
        </authorList>
    </citation>
    <scope>NUCLEOTIDE SEQUENCE [LARGE SCALE GENOMIC DNA]</scope>
    <source>
        <strain evidence="2 3">ATCC 201684</strain>
    </source>
</reference>
<dbReference type="PANTHER" id="PTHR46564:SF1">
    <property type="entry name" value="TRANSPOSASE"/>
    <property type="match status" value="1"/>
</dbReference>
<dbReference type="Pfam" id="PF13358">
    <property type="entry name" value="DDE_3"/>
    <property type="match status" value="1"/>
</dbReference>
<proteinExistence type="predicted"/>
<sequence length="320" mass="37766">MVLSISLKIGLPSRFASCRIGLDALKPRQTTSEWIVDFYKQNPVAFLDEAKKAFELRFKKYISVSSVWRIIHKFGFTWKILERRAMQVRQDDVFRFFHELASINWSYHNIEFLDEVSFDSRGMLRKREYDIKGRKLCCRGEFDRKPRVSMLCFIDVNGMVQVFDAIGIFDRHKFFKSCAIHSKRCSIYPGKGSIWILDGASIHCHADIVYSLRSLGIIPIFLPAYCPFFNPIEYVFGLIKKAFRRHYKESETRDLMHFVMSIMKKFQNYDLFRIYHHCGYTRQGRFRHDKQLSGIHEAPSANELDNLLDFIDSDEQNETS</sequence>
<organism evidence="2 3">
    <name type="scientific">Aphanomyces euteiches</name>
    <dbReference type="NCBI Taxonomy" id="100861"/>
    <lineage>
        <taxon>Eukaryota</taxon>
        <taxon>Sar</taxon>
        <taxon>Stramenopiles</taxon>
        <taxon>Oomycota</taxon>
        <taxon>Saprolegniomycetes</taxon>
        <taxon>Saprolegniales</taxon>
        <taxon>Verrucalvaceae</taxon>
        <taxon>Aphanomyces</taxon>
    </lineage>
</organism>
<evidence type="ECO:0000259" key="1">
    <source>
        <dbReference type="Pfam" id="PF13358"/>
    </source>
</evidence>
<dbReference type="EMBL" id="VJMJ01000226">
    <property type="protein sequence ID" value="KAF0726092.1"/>
    <property type="molecule type" value="Genomic_DNA"/>
</dbReference>
<feature type="domain" description="Tc1-like transposase DDE" evidence="1">
    <location>
        <begin position="111"/>
        <end position="247"/>
    </location>
</feature>
<evidence type="ECO:0000313" key="3">
    <source>
        <dbReference type="Proteomes" id="UP000481153"/>
    </source>
</evidence>
<dbReference type="Gene3D" id="3.30.420.10">
    <property type="entry name" value="Ribonuclease H-like superfamily/Ribonuclease H"/>
    <property type="match status" value="1"/>
</dbReference>
<name>A0A6G0WFF1_9STRA</name>
<comment type="caution">
    <text evidence="2">The sequence shown here is derived from an EMBL/GenBank/DDBJ whole genome shotgun (WGS) entry which is preliminary data.</text>
</comment>
<dbReference type="GO" id="GO:0003676">
    <property type="term" value="F:nucleic acid binding"/>
    <property type="evidence" value="ECO:0007669"/>
    <property type="project" value="InterPro"/>
</dbReference>
<dbReference type="PANTHER" id="PTHR46564">
    <property type="entry name" value="TRANSPOSASE"/>
    <property type="match status" value="1"/>
</dbReference>
<keyword evidence="3" id="KW-1185">Reference proteome</keyword>
<dbReference type="AlphaFoldDB" id="A0A6G0WFF1"/>
<accession>A0A6G0WFF1</accession>